<feature type="domain" description="Nucleolar 27S pre-rRNA processing Urb2/Npa2 C-terminal" evidence="1">
    <location>
        <begin position="1340"/>
        <end position="1533"/>
    </location>
</feature>
<dbReference type="GeneID" id="107119015"/>
<gene>
    <name evidence="3" type="primary">URB2</name>
</gene>
<proteinExistence type="predicted"/>
<accession>A0ABM1KT87</accession>
<dbReference type="Proteomes" id="UP000694871">
    <property type="component" value="Unplaced"/>
</dbReference>
<name>A0ABM1KT87_GEKJA</name>
<evidence type="ECO:0000313" key="2">
    <source>
        <dbReference type="Proteomes" id="UP000694871"/>
    </source>
</evidence>
<keyword evidence="2" id="KW-1185">Reference proteome</keyword>
<dbReference type="PANTHER" id="PTHR15682:SF2">
    <property type="entry name" value="UNHEALTHY RIBOSOME BIOGENESIS PROTEIN 2 HOMOLOG"/>
    <property type="match status" value="1"/>
</dbReference>
<dbReference type="InterPro" id="IPR052609">
    <property type="entry name" value="Ribosome_Biogenesis_Reg"/>
</dbReference>
<reference evidence="3" key="1">
    <citation type="submission" date="2025-08" db="UniProtKB">
        <authorList>
            <consortium name="RefSeq"/>
        </authorList>
    </citation>
    <scope>IDENTIFICATION</scope>
</reference>
<dbReference type="Pfam" id="PF10441">
    <property type="entry name" value="Urb2"/>
    <property type="match status" value="1"/>
</dbReference>
<dbReference type="PANTHER" id="PTHR15682">
    <property type="entry name" value="UNHEALTHY RIBOSOME BIOGENESIS PROTEIN 2 HOMOLOG"/>
    <property type="match status" value="1"/>
</dbReference>
<sequence>MAAIYSGIHLKLKSSKTSWEDKLKLAQFAWISHQCFLPNKEQVLLDWVSHTLVSCYNKKLELSDEIIEKLWTYMDNILHSKKLQSLLKDGKTITLRFSIAQVINGRLSVSYTQKTLTDVGTVLNCCRSILSISPLTIVYTAKPELLVDLLSKLSWLACRQLSSEDAVSSQLFEVLQLTLGQYLLIQRQQANANRVFGQVTKFLLQPCLLLRHLLTARVWTQGEDGHGRQHLNREIRNGIEALVKAGIFQPELLPSYREDLLPENKSRNVKKGALKTCLLPSSTIQMVLGDTSFCQPALHEKAVASSVPLLFKLFLESYNKAEDHLVCFHMLTKLFDCLKVARLQGDLWTNQLSPSEWSPELLAVEQLLNSVLSSSIYNVAVDRIRHKEVQFHFYRQVAQTLVNHPQATVPAWFRCFRALISLNHLIVEPDLDDLVASAWIDAEVSEPRTKKAQEALVSALFQTYAKLRQFQKLFEEVLSVICRPATEDLRLPVLPAGIKAKLCECLLELPPNQVLDVLYLILEKCQTSIIPDVRGDSDMALKLKSVSSLLHSVLFNMRSLDDSTPLPVVRRTQHLLETMQRGTIQTLLDLVKDCQAEDTELELWLEEVGDSVLLLACTWVATDTLFGSNCSKYVSPLGKAALTVADSTVSLSDFSAVLPGFDAQYWEKITKLLSCSRSGSRYCTEWLMLQKMKRMLMYSSCPTEALRQTMQHAAAFILHSGKSCMTAVEPEPWDGNAGAINSSTYPTAHWHLVVSNLPVLIPYLSVNDTLYVADVLLKTLLVNQMQAASSDADDSFISVEKVSKDFLHSPLLPEMRMLHTSFISHIVQHCANVLYPTVQDIASQPLRQLSAEGIPWCEAGFSSSVTRETPKGEPSVCWTVMEEVAQSILSLVKVRSLVTLEKEHIKMLLDLLEIVSVLNLDSLFPTDHARLFLSLLSLTVNTRANVASSEACSLKFLAACFHLLARLQTGRNVSSSFKVLHASDALEAVLTSVFVVCQTFVSALTAAPWEEFLHGIQVFLEHYLQIVLERRLSVKLNMEKFTSFLATCQPHGGSSELTEHWNPAADQLLLVALTAQCHVLTLHVQKQSGNWKAAETLLILLKQAMLQTGATIQILLRNSTKGQPLPLAFIPCVTTLLKADSSCTQPVCLVTGEDEQKRPQESSRHQQLSHRDLYQRFYTQILSELDLAGGSVQFLSSALHFLAVFCSMPKLLPVQETSVAVFHSVKKLLSGPGVTPQVIQSIEMQLAELIAQLVKNCTNDNFSAILRLVLEGLDICNAWKQNTKQVLSAVTLVKLLLGCPLNGEKEKAFWLSSPQLITALVMQAKEASEDHAMVPTLLVLILETAAVLLRQGEGILSNPHHVTLIFNILLTVPLDHLKPEDYYSIFLGIHEVLFSILQCHPKVMLKAAPSFLCSFHKLVVSVMHAGRQKGDGGMTDELEVILKCAQLVERMYSYIAAKTEDFTVFSAFIVGQYVTELQKVTLHPAVKKHLTEGIYQILDLCIERDIKFLNASLPMGVREVLKELYSDYTHYHKTLKQGDEKYKA</sequence>
<organism evidence="2 3">
    <name type="scientific">Gekko japonicus</name>
    <name type="common">Schlegel's Japanese gecko</name>
    <dbReference type="NCBI Taxonomy" id="146911"/>
    <lineage>
        <taxon>Eukaryota</taxon>
        <taxon>Metazoa</taxon>
        <taxon>Chordata</taxon>
        <taxon>Craniata</taxon>
        <taxon>Vertebrata</taxon>
        <taxon>Euteleostomi</taxon>
        <taxon>Lepidosauria</taxon>
        <taxon>Squamata</taxon>
        <taxon>Bifurcata</taxon>
        <taxon>Gekkota</taxon>
        <taxon>Gekkonidae</taxon>
        <taxon>Gekkoninae</taxon>
        <taxon>Gekko</taxon>
    </lineage>
</organism>
<evidence type="ECO:0000259" key="1">
    <source>
        <dbReference type="Pfam" id="PF10441"/>
    </source>
</evidence>
<dbReference type="InterPro" id="IPR018849">
    <property type="entry name" value="Urb2/Npa2_C"/>
</dbReference>
<protein>
    <submittedName>
        <fullName evidence="3">Unhealthy ribosome biogenesis protein 2 homolog</fullName>
    </submittedName>
</protein>
<evidence type="ECO:0000313" key="3">
    <source>
        <dbReference type="RefSeq" id="XP_015276924.1"/>
    </source>
</evidence>
<dbReference type="RefSeq" id="XP_015276924.1">
    <property type="nucleotide sequence ID" value="XM_015421438.1"/>
</dbReference>